<keyword evidence="4" id="KW-0460">Magnesium</keyword>
<keyword evidence="5" id="KW-1278">Translocase</keyword>
<dbReference type="EMBL" id="BLBS01000043">
    <property type="protein sequence ID" value="GET90831.1"/>
    <property type="molecule type" value="Genomic_DNA"/>
</dbReference>
<keyword evidence="7 8" id="KW-0472">Membrane</keyword>
<evidence type="ECO:0000256" key="4">
    <source>
        <dbReference type="ARBA" id="ARBA00022842"/>
    </source>
</evidence>
<dbReference type="SUPFAM" id="SSF81665">
    <property type="entry name" value="Calcium ATPase, transmembrane domain M"/>
    <property type="match status" value="1"/>
</dbReference>
<feature type="transmembrane region" description="Helical" evidence="8">
    <location>
        <begin position="1244"/>
        <end position="1264"/>
    </location>
</feature>
<evidence type="ECO:0000256" key="6">
    <source>
        <dbReference type="ARBA" id="ARBA00022989"/>
    </source>
</evidence>
<evidence type="ECO:0000256" key="1">
    <source>
        <dbReference type="ARBA" id="ARBA00004141"/>
    </source>
</evidence>
<dbReference type="PRINTS" id="PR00119">
    <property type="entry name" value="CATATPASE"/>
</dbReference>
<dbReference type="GO" id="GO:0016887">
    <property type="term" value="F:ATP hydrolysis activity"/>
    <property type="evidence" value="ECO:0007669"/>
    <property type="project" value="InterPro"/>
</dbReference>
<dbReference type="Pfam" id="PF16212">
    <property type="entry name" value="PhoLip_ATPase_C"/>
    <property type="match status" value="1"/>
</dbReference>
<dbReference type="Gene3D" id="3.40.50.1000">
    <property type="entry name" value="HAD superfamily/HAD-like"/>
    <property type="match status" value="2"/>
</dbReference>
<comment type="subcellular location">
    <subcellularLocation>
        <location evidence="1">Membrane</location>
        <topology evidence="1">Multi-pass membrane protein</topology>
    </subcellularLocation>
</comment>
<sequence>MMGAGKAASPSTSLPFQQNKVQSSCMHIASVPNFSSCDPVIARSTSRPFPAQRRGGGLLLARTLGVYDSSGDEGCSDCALKGFPQKLHSLTSERAAATPASVGDTASLWCRRLGLRLYLCFRNAAQRLLSTRVSTPSVKRLWSRATHAPLSSPHSKNGDQHEMRHVWPLDETVANAYCTNLVVNSRYTVQNFIFKNLYEQFSRPLNLYFLVVAMLQFISVIAPVNPMSTLLPLLFAFTLTAVKEGYDDVKRHQQDYTYNHTLRLVLDAKNGAWVSRINADIRVGDVLLLRDEEEIPCDVVVLGASSGVYIRTDNLDGEIDLKPREKVQLTTVDPGTLLRRTHAVCDVSSKTEPPLPSNVIAALTGLCLECPPASAIIDSFEGCARLEPTVETPVSCGDTASVRVPLTHHHLLPQSCVLKNVEQVVCVAVYTGNDTKCGMNKREPPMKWAQIDKDVSRYAACIFVCQMLNALIFGVIGFMENGSMHSTVWYLPMPVSEARGSILIYPLRFFLLTTVMIPVSFKFVVDVCKYYMASAVEWDVSMMHATEVIAASRRPVSSQQIGCKAKNSSILEDLGQIDYVLSDKTGTLTQNVMELDSVTVCPGHHIRVSKIGNTGEALREELTKQDTATLTAVRQFAQMVALCNTVEVVCRESASGDGPSDRTIAYHGASPDEVALCLGMQKLGVSLVYRNEHCAVLRMRRGEDRSHTEAVATLGPCSPGNSSVRVAGAQEDEEEELTWTVHHTFEFTSERRTMGIIVEEPFSGRIWFIVKGADDRVMQMASPRSPSSVTSPHPHNLPLNPECASRLSLYAHHGLRTLLVACKELTRKDLGVFLRNVAEVSCLTEGRKAYLDALRAQMESDVTIMGITAIEDKLQEDVGETIGDMLIAGIKVWMLTGDKMETAEQIAMSCGLYRGSDMVIRIGETQPATDFSRNTSERGGASTNARNWREELLTFPMERLPPPPSSLFRQHSIASSFVSSSAAQMCGKALETRVLCFDASDSSQFSNEPLRTIAQAADSVADGSGNGTSGSVFVSGGPQRIAVLIVEGGAVLESILQDRTLRARFREISSCCSSVICARSTPSQKAAIVRFVREGGFMTLSVGDGGNDVAMLQEAHVGVGISGKEGQQAARAADFSITQFSDLRALLFVHGQQAYTRSAYVIKYSFYKSMLISFIQLAYNVIGTHVSGGTFWNSFSLTMWNGFYTLPQTIFYCFDRCAPRVVLERNPYLYKMTRHALDIRPGEFFGAFVVRGILQSVGLLWLSTRLYGPGFAFADGGGTASNDVTFSVSYTALMLSQVYTVWWESHAVTPLNLLMLFGMPVFYVYSTSIYSDSPTLQYFGVFRRTLDMAGILSAFGVSVALVIPSIIFFTVMHLHNPNPRDVLRRAEICRQQQLLRRKDYKRMQSFWVRWLGAIPEDSSMLCWRGYGAQSRDGDSGRDSVI</sequence>
<protein>
    <submittedName>
        <fullName evidence="12">Phospholipid-translocating P-type ATPase, putative</fullName>
    </submittedName>
</protein>
<dbReference type="InterPro" id="IPR001757">
    <property type="entry name" value="P_typ_ATPase"/>
</dbReference>
<evidence type="ECO:0000313" key="13">
    <source>
        <dbReference type="Proteomes" id="UP000419144"/>
    </source>
</evidence>
<evidence type="ECO:0000259" key="9">
    <source>
        <dbReference type="Pfam" id="PF00122"/>
    </source>
</evidence>
<dbReference type="GO" id="GO:0005886">
    <property type="term" value="C:plasma membrane"/>
    <property type="evidence" value="ECO:0007669"/>
    <property type="project" value="TreeGrafter"/>
</dbReference>
<dbReference type="PANTHER" id="PTHR24092">
    <property type="entry name" value="PROBABLE PHOSPHOLIPID-TRANSPORTING ATPASE"/>
    <property type="match status" value="1"/>
</dbReference>
<evidence type="ECO:0000256" key="5">
    <source>
        <dbReference type="ARBA" id="ARBA00022967"/>
    </source>
</evidence>
<feature type="domain" description="P-type ATPase N-terminal" evidence="10">
    <location>
        <begin position="174"/>
        <end position="229"/>
    </location>
</feature>
<dbReference type="SUPFAM" id="SSF56784">
    <property type="entry name" value="HAD-like"/>
    <property type="match status" value="1"/>
</dbReference>
<evidence type="ECO:0000256" key="8">
    <source>
        <dbReference type="SAM" id="Phobius"/>
    </source>
</evidence>
<gene>
    <name evidence="12" type="ORF">LtaPh_3022900</name>
</gene>
<feature type="transmembrane region" description="Helical" evidence="8">
    <location>
        <begin position="205"/>
        <end position="224"/>
    </location>
</feature>
<dbReference type="PROSITE" id="PS00154">
    <property type="entry name" value="ATPASE_E1_E2"/>
    <property type="match status" value="1"/>
</dbReference>
<dbReference type="Gene3D" id="2.70.150.10">
    <property type="entry name" value="Calcium-transporting ATPase, cytoplasmic transduction domain A"/>
    <property type="match status" value="1"/>
</dbReference>
<dbReference type="Gene3D" id="3.40.1110.10">
    <property type="entry name" value="Calcium-transporting ATPase, cytoplasmic domain N"/>
    <property type="match status" value="2"/>
</dbReference>
<reference evidence="12" key="1">
    <citation type="submission" date="2019-11" db="EMBL/GenBank/DDBJ databases">
        <title>Leishmania tarentolae CDS.</title>
        <authorList>
            <person name="Goto Y."/>
            <person name="Yamagishi J."/>
        </authorList>
    </citation>
    <scope>NUCLEOTIDE SEQUENCE [LARGE SCALE GENOMIC DNA]</scope>
    <source>
        <strain evidence="12">Parrot Tar II</strain>
    </source>
</reference>
<dbReference type="GO" id="GO:0045332">
    <property type="term" value="P:phospholipid translocation"/>
    <property type="evidence" value="ECO:0007669"/>
    <property type="project" value="TreeGrafter"/>
</dbReference>
<dbReference type="Proteomes" id="UP000419144">
    <property type="component" value="Unassembled WGS sequence"/>
</dbReference>
<evidence type="ECO:0000259" key="11">
    <source>
        <dbReference type="Pfam" id="PF16212"/>
    </source>
</evidence>
<dbReference type="PANTHER" id="PTHR24092:SF19">
    <property type="entry name" value="PHOSPHOLIPID-TRANSPORTING ATPASE"/>
    <property type="match status" value="1"/>
</dbReference>
<dbReference type="InterPro" id="IPR044492">
    <property type="entry name" value="P_typ_ATPase_HD_dom"/>
</dbReference>
<dbReference type="GO" id="GO:0140326">
    <property type="term" value="F:ATPase-coupled intramembrane lipid transporter activity"/>
    <property type="evidence" value="ECO:0007669"/>
    <property type="project" value="TreeGrafter"/>
</dbReference>
<keyword evidence="6 8" id="KW-1133">Transmembrane helix</keyword>
<dbReference type="SFLD" id="SFLDG00002">
    <property type="entry name" value="C1.7:_P-type_atpase_like"/>
    <property type="match status" value="1"/>
</dbReference>
<dbReference type="InterPro" id="IPR008250">
    <property type="entry name" value="ATPase_P-typ_transduc_dom_A_sf"/>
</dbReference>
<dbReference type="GO" id="GO:0005524">
    <property type="term" value="F:ATP binding"/>
    <property type="evidence" value="ECO:0007669"/>
    <property type="project" value="InterPro"/>
</dbReference>
<keyword evidence="13" id="KW-1185">Reference proteome</keyword>
<evidence type="ECO:0000313" key="12">
    <source>
        <dbReference type="EMBL" id="GET90831.1"/>
    </source>
</evidence>
<dbReference type="SFLD" id="SFLDS00003">
    <property type="entry name" value="Haloacid_Dehalogenase"/>
    <property type="match status" value="1"/>
</dbReference>
<dbReference type="OrthoDB" id="377733at2759"/>
<dbReference type="InterPro" id="IPR023299">
    <property type="entry name" value="ATPase_P-typ_cyto_dom_N"/>
</dbReference>
<dbReference type="VEuPathDB" id="TriTrypDB:LtaPh_3022900"/>
<dbReference type="Pfam" id="PF00122">
    <property type="entry name" value="E1-E2_ATPase"/>
    <property type="match status" value="1"/>
</dbReference>
<dbReference type="InterPro" id="IPR032631">
    <property type="entry name" value="P-type_ATPase_N"/>
</dbReference>
<dbReference type="Pfam" id="PF13246">
    <property type="entry name" value="Cation_ATPase"/>
    <property type="match status" value="1"/>
</dbReference>
<dbReference type="InterPro" id="IPR032630">
    <property type="entry name" value="P_typ_ATPase_c"/>
</dbReference>
<name>A0A640KNK3_LEITA</name>
<feature type="transmembrane region" description="Helical" evidence="8">
    <location>
        <begin position="1351"/>
        <end position="1374"/>
    </location>
</feature>
<accession>A0A640KNK3</accession>
<keyword evidence="3" id="KW-0479">Metal-binding</keyword>
<feature type="transmembrane region" description="Helical" evidence="8">
    <location>
        <begin position="1284"/>
        <end position="1302"/>
    </location>
</feature>
<dbReference type="SUPFAM" id="SSF81660">
    <property type="entry name" value="Metal cation-transporting ATPase, ATP-binding domain N"/>
    <property type="match status" value="1"/>
</dbReference>
<organism evidence="12 13">
    <name type="scientific">Leishmania tarentolae</name>
    <name type="common">Sauroleishmania tarentolae</name>
    <dbReference type="NCBI Taxonomy" id="5689"/>
    <lineage>
        <taxon>Eukaryota</taxon>
        <taxon>Discoba</taxon>
        <taxon>Euglenozoa</taxon>
        <taxon>Kinetoplastea</taxon>
        <taxon>Metakinetoplastina</taxon>
        <taxon>Trypanosomatida</taxon>
        <taxon>Trypanosomatidae</taxon>
        <taxon>Leishmaniinae</taxon>
        <taxon>Leishmania</taxon>
        <taxon>lizard Leishmania</taxon>
    </lineage>
</organism>
<keyword evidence="2 8" id="KW-0812">Transmembrane</keyword>
<dbReference type="InterPro" id="IPR036412">
    <property type="entry name" value="HAD-like_sf"/>
</dbReference>
<dbReference type="NCBIfam" id="TIGR01494">
    <property type="entry name" value="ATPase_P-type"/>
    <property type="match status" value="1"/>
</dbReference>
<feature type="transmembrane region" description="Helical" evidence="8">
    <location>
        <begin position="1314"/>
        <end position="1331"/>
    </location>
</feature>
<dbReference type="Pfam" id="PF16209">
    <property type="entry name" value="PhoLip_ATPase_N"/>
    <property type="match status" value="1"/>
</dbReference>
<dbReference type="GO" id="GO:0046872">
    <property type="term" value="F:metal ion binding"/>
    <property type="evidence" value="ECO:0007669"/>
    <property type="project" value="UniProtKB-KW"/>
</dbReference>
<evidence type="ECO:0000256" key="3">
    <source>
        <dbReference type="ARBA" id="ARBA00022723"/>
    </source>
</evidence>
<dbReference type="InterPro" id="IPR059000">
    <property type="entry name" value="ATPase_P-type_domA"/>
</dbReference>
<evidence type="ECO:0000256" key="7">
    <source>
        <dbReference type="ARBA" id="ARBA00023136"/>
    </source>
</evidence>
<feature type="domain" description="P-type ATPase A" evidence="9">
    <location>
        <begin position="269"/>
        <end position="347"/>
    </location>
</feature>
<dbReference type="InterPro" id="IPR023298">
    <property type="entry name" value="ATPase_P-typ_TM_dom_sf"/>
</dbReference>
<dbReference type="SUPFAM" id="SSF81653">
    <property type="entry name" value="Calcium ATPase, transduction domain A"/>
    <property type="match status" value="1"/>
</dbReference>
<evidence type="ECO:0000256" key="2">
    <source>
        <dbReference type="ARBA" id="ARBA00022692"/>
    </source>
</evidence>
<dbReference type="InterPro" id="IPR023214">
    <property type="entry name" value="HAD_sf"/>
</dbReference>
<comment type="caution">
    <text evidence="12">The sequence shown here is derived from an EMBL/GenBank/DDBJ whole genome shotgun (WGS) entry which is preliminary data.</text>
</comment>
<dbReference type="SFLD" id="SFLDF00027">
    <property type="entry name" value="p-type_atpase"/>
    <property type="match status" value="1"/>
</dbReference>
<evidence type="ECO:0000259" key="10">
    <source>
        <dbReference type="Pfam" id="PF16209"/>
    </source>
</evidence>
<dbReference type="Gene3D" id="1.20.1110.10">
    <property type="entry name" value="Calcium-transporting ATPase, transmembrane domain"/>
    <property type="match status" value="1"/>
</dbReference>
<proteinExistence type="predicted"/>
<dbReference type="InterPro" id="IPR018303">
    <property type="entry name" value="ATPase_P-typ_P_site"/>
</dbReference>
<feature type="domain" description="P-type ATPase C-terminal" evidence="11">
    <location>
        <begin position="1130"/>
        <end position="1377"/>
    </location>
</feature>